<reference evidence="13" key="2">
    <citation type="submission" date="2014-06" db="EMBL/GenBank/DDBJ databases">
        <authorList>
            <person name="Sabir J.S.M."/>
            <person name="Yu M."/>
            <person name="Ashworth M.P."/>
            <person name="Baeshen N.A."/>
            <person name="Baeshen M.N."/>
            <person name="Bahieldin A."/>
            <person name="Theriot E.C."/>
            <person name="Jansen R.K."/>
        </authorList>
    </citation>
    <scope>NUCLEOTIDE SEQUENCE</scope>
</reference>
<geneLocation type="chloroplast" evidence="13"/>
<dbReference type="Pfam" id="PF17136">
    <property type="entry name" value="ribosomal_L24"/>
    <property type="match status" value="1"/>
</dbReference>
<organism evidence="13">
    <name type="scientific">Rhizosolenia imbricata</name>
    <dbReference type="NCBI Taxonomy" id="216768"/>
    <lineage>
        <taxon>Eukaryota</taxon>
        <taxon>Sar</taxon>
        <taxon>Stramenopiles</taxon>
        <taxon>Ochrophyta</taxon>
        <taxon>Bacillariophyta</taxon>
        <taxon>Coscinodiscophyceae</taxon>
        <taxon>Rhizosoleniophycidae</taxon>
        <taxon>Rhizosoleniales</taxon>
        <taxon>Rhizosoleniaceae</taxon>
        <taxon>Rhizosolenia</taxon>
    </lineage>
</organism>
<keyword evidence="10" id="KW-0699">rRNA-binding</keyword>
<dbReference type="AlphaFoldDB" id="A0A089VP83"/>
<evidence type="ECO:0000256" key="3">
    <source>
        <dbReference type="ARBA" id="ARBA00010618"/>
    </source>
</evidence>
<evidence type="ECO:0000256" key="10">
    <source>
        <dbReference type="HAMAP-Rule" id="MF_01326"/>
    </source>
</evidence>
<comment type="function">
    <text evidence="1 10">One of two assembly initiator proteins, it binds directly to the 5'-end of the 23S rRNA, where it nucleates assembly of the 50S subunit.</text>
</comment>
<evidence type="ECO:0000259" key="12">
    <source>
        <dbReference type="SMART" id="SM00739"/>
    </source>
</evidence>
<evidence type="ECO:0000256" key="8">
    <source>
        <dbReference type="ARBA" id="ARBA00023274"/>
    </source>
</evidence>
<dbReference type="InterPro" id="IPR003256">
    <property type="entry name" value="Ribosomal_uL24"/>
</dbReference>
<dbReference type="InterPro" id="IPR005824">
    <property type="entry name" value="KOW"/>
</dbReference>
<evidence type="ECO:0000256" key="4">
    <source>
        <dbReference type="ARBA" id="ARBA00011838"/>
    </source>
</evidence>
<protein>
    <recommendedName>
        <fullName evidence="9 10">Large ribosomal subunit protein uL24c</fullName>
    </recommendedName>
</protein>
<dbReference type="Pfam" id="PF00467">
    <property type="entry name" value="KOW"/>
    <property type="match status" value="1"/>
</dbReference>
<dbReference type="EMBL" id="KJ958482">
    <property type="protein sequence ID" value="AIR75783.1"/>
    <property type="molecule type" value="Genomic_DNA"/>
</dbReference>
<dbReference type="GeneID" id="20833777"/>
<evidence type="ECO:0000256" key="5">
    <source>
        <dbReference type="ARBA" id="ARBA00022528"/>
    </source>
</evidence>
<evidence type="ECO:0000256" key="2">
    <source>
        <dbReference type="ARBA" id="ARBA00004229"/>
    </source>
</evidence>
<dbReference type="SMART" id="SM00739">
    <property type="entry name" value="KOW"/>
    <property type="match status" value="1"/>
</dbReference>
<proteinExistence type="inferred from homology"/>
<dbReference type="GO" id="GO:0006412">
    <property type="term" value="P:translation"/>
    <property type="evidence" value="ECO:0007669"/>
    <property type="project" value="UniProtKB-UniRule"/>
</dbReference>
<keyword evidence="6 13" id="KW-0934">Plastid</keyword>
<keyword evidence="8 10" id="KW-0687">Ribonucleoprotein</keyword>
<evidence type="ECO:0000313" key="13">
    <source>
        <dbReference type="EMBL" id="AIR75783.1"/>
    </source>
</evidence>
<feature type="domain" description="KOW" evidence="12">
    <location>
        <begin position="8"/>
        <end position="35"/>
    </location>
</feature>
<reference evidence="13" key="1">
    <citation type="journal article" date="2014" name="PLoS ONE">
        <title>Conserved gene order and expanded inverted repeats characterize plastid genomes of Thalassiosirales.</title>
        <authorList>
            <person name="Sabir J.S."/>
            <person name="Yu M."/>
            <person name="Ashworth M.P."/>
            <person name="Baeshen N.A."/>
            <person name="Baeshen M.N."/>
            <person name="Bahieldin A."/>
            <person name="Theriot E.C."/>
            <person name="Jansen R.K."/>
        </authorList>
    </citation>
    <scope>NUCLEOTIDE SEQUENCE</scope>
</reference>
<comment type="subunit">
    <text evidence="4 10">Part of the 50S ribosomal subunit.</text>
</comment>
<comment type="similarity">
    <text evidence="3 10 11">Belongs to the universal ribosomal protein uL24 family.</text>
</comment>
<dbReference type="CDD" id="cd06089">
    <property type="entry name" value="KOW_RPL26"/>
    <property type="match status" value="1"/>
</dbReference>
<dbReference type="GO" id="GO:0019843">
    <property type="term" value="F:rRNA binding"/>
    <property type="evidence" value="ECO:0007669"/>
    <property type="project" value="UniProtKB-UniRule"/>
</dbReference>
<evidence type="ECO:0000256" key="7">
    <source>
        <dbReference type="ARBA" id="ARBA00022980"/>
    </source>
</evidence>
<evidence type="ECO:0000256" key="1">
    <source>
        <dbReference type="ARBA" id="ARBA00004072"/>
    </source>
</evidence>
<sequence>MRKLQKMHIKIGDDVTVISGSEKNKTGEVIKLYKNTGKILVKGINFKFKCIKSNNDNEVGEIKQIEAPIHHSNVKLNSKELQNN</sequence>
<keyword evidence="7 10" id="KW-0689">Ribosomal protein</keyword>
<dbReference type="GO" id="GO:1990904">
    <property type="term" value="C:ribonucleoprotein complex"/>
    <property type="evidence" value="ECO:0007669"/>
    <property type="project" value="UniProtKB-KW"/>
</dbReference>
<dbReference type="PANTHER" id="PTHR12903">
    <property type="entry name" value="MITOCHONDRIAL RIBOSOMAL PROTEIN L24"/>
    <property type="match status" value="1"/>
</dbReference>
<keyword evidence="5 13" id="KW-0150">Chloroplast</keyword>
<gene>
    <name evidence="10 13" type="primary">rpl24</name>
</gene>
<dbReference type="InterPro" id="IPR014722">
    <property type="entry name" value="Rib_uL2_dom2"/>
</dbReference>
<dbReference type="GO" id="GO:0009507">
    <property type="term" value="C:chloroplast"/>
    <property type="evidence" value="ECO:0007669"/>
    <property type="project" value="UniProtKB-SubCell"/>
</dbReference>
<dbReference type="SUPFAM" id="SSF50104">
    <property type="entry name" value="Translation proteins SH3-like domain"/>
    <property type="match status" value="1"/>
</dbReference>
<accession>A0A089VP83</accession>
<dbReference type="GO" id="GO:0003735">
    <property type="term" value="F:structural constituent of ribosome"/>
    <property type="evidence" value="ECO:0007669"/>
    <property type="project" value="InterPro"/>
</dbReference>
<dbReference type="RefSeq" id="YP_009093110.1">
    <property type="nucleotide sequence ID" value="NC_025311.1"/>
</dbReference>
<dbReference type="InterPro" id="IPR057264">
    <property type="entry name" value="Ribosomal_uL24_C"/>
</dbReference>
<dbReference type="PROSITE" id="PS01108">
    <property type="entry name" value="RIBOSOMAL_L24"/>
    <property type="match status" value="1"/>
</dbReference>
<dbReference type="NCBIfam" id="TIGR01079">
    <property type="entry name" value="rplX_bact"/>
    <property type="match status" value="1"/>
</dbReference>
<keyword evidence="10" id="KW-0694">RNA-binding</keyword>
<dbReference type="Gene3D" id="2.30.30.30">
    <property type="match status" value="1"/>
</dbReference>
<dbReference type="InterPro" id="IPR041988">
    <property type="entry name" value="Ribosomal_uL24_KOW"/>
</dbReference>
<evidence type="ECO:0000256" key="11">
    <source>
        <dbReference type="RuleBase" id="RU003477"/>
    </source>
</evidence>
<dbReference type="InterPro" id="IPR008991">
    <property type="entry name" value="Translation_prot_SH3-like_sf"/>
</dbReference>
<dbReference type="HAMAP" id="MF_01326_B">
    <property type="entry name" value="Ribosomal_uL24_B"/>
    <property type="match status" value="1"/>
</dbReference>
<dbReference type="InterPro" id="IPR005825">
    <property type="entry name" value="Ribosomal_uL24_CS"/>
</dbReference>
<comment type="subcellular location">
    <subcellularLocation>
        <location evidence="2 10">Plastid</location>
        <location evidence="2 10">Chloroplast</location>
    </subcellularLocation>
</comment>
<evidence type="ECO:0000256" key="9">
    <source>
        <dbReference type="ARBA" id="ARBA00035282"/>
    </source>
</evidence>
<dbReference type="GO" id="GO:0005840">
    <property type="term" value="C:ribosome"/>
    <property type="evidence" value="ECO:0007669"/>
    <property type="project" value="UniProtKB-KW"/>
</dbReference>
<evidence type="ECO:0000256" key="6">
    <source>
        <dbReference type="ARBA" id="ARBA00022640"/>
    </source>
</evidence>
<name>A0A089VP83_9STRA</name>